<comment type="caution">
    <text evidence="10">The sequence shown here is derived from an EMBL/GenBank/DDBJ whole genome shotgun (WGS) entry which is preliminary data.</text>
</comment>
<dbReference type="InterPro" id="IPR036526">
    <property type="entry name" value="C-N_Hydrolase_sf"/>
</dbReference>
<dbReference type="Proteomes" id="UP000618795">
    <property type="component" value="Unassembled WGS sequence"/>
</dbReference>
<feature type="domain" description="CN hydrolase" evidence="9">
    <location>
        <begin position="222"/>
        <end position="439"/>
    </location>
</feature>
<evidence type="ECO:0000256" key="6">
    <source>
        <dbReference type="ARBA" id="ARBA00023136"/>
    </source>
</evidence>
<feature type="transmembrane region" description="Helical" evidence="8">
    <location>
        <begin position="32"/>
        <end position="50"/>
    </location>
</feature>
<keyword evidence="11" id="KW-1185">Reference proteome</keyword>
<dbReference type="PANTHER" id="PTHR38686">
    <property type="entry name" value="APOLIPOPROTEIN N-ACYLTRANSFERASE"/>
    <property type="match status" value="1"/>
</dbReference>
<evidence type="ECO:0000256" key="1">
    <source>
        <dbReference type="ARBA" id="ARBA00004651"/>
    </source>
</evidence>
<comment type="subcellular location">
    <subcellularLocation>
        <location evidence="1">Cell membrane</location>
        <topology evidence="1">Multi-pass membrane protein</topology>
    </subcellularLocation>
</comment>
<dbReference type="InterPro" id="IPR003010">
    <property type="entry name" value="C-N_Hydrolase"/>
</dbReference>
<evidence type="ECO:0000256" key="8">
    <source>
        <dbReference type="SAM" id="Phobius"/>
    </source>
</evidence>
<keyword evidence="2" id="KW-1003">Cell membrane</keyword>
<dbReference type="PROSITE" id="PS50263">
    <property type="entry name" value="CN_HYDROLASE"/>
    <property type="match status" value="1"/>
</dbReference>
<evidence type="ECO:0000256" key="4">
    <source>
        <dbReference type="ARBA" id="ARBA00022692"/>
    </source>
</evidence>
<keyword evidence="5 8" id="KW-1133">Transmembrane helix</keyword>
<dbReference type="EMBL" id="BMTD01000005">
    <property type="protein sequence ID" value="GGU91827.1"/>
    <property type="molecule type" value="Genomic_DNA"/>
</dbReference>
<evidence type="ECO:0000256" key="7">
    <source>
        <dbReference type="ARBA" id="ARBA00023315"/>
    </source>
</evidence>
<dbReference type="InterPro" id="IPR004563">
    <property type="entry name" value="Apolipo_AcylTrfase"/>
</dbReference>
<evidence type="ECO:0000313" key="11">
    <source>
        <dbReference type="Proteomes" id="UP000618795"/>
    </source>
</evidence>
<dbReference type="InterPro" id="IPR045378">
    <property type="entry name" value="LNT_N"/>
</dbReference>
<feature type="transmembrane region" description="Helical" evidence="8">
    <location>
        <begin position="89"/>
        <end position="109"/>
    </location>
</feature>
<proteinExistence type="predicted"/>
<dbReference type="Pfam" id="PF20154">
    <property type="entry name" value="LNT_N"/>
    <property type="match status" value="1"/>
</dbReference>
<reference evidence="10" key="1">
    <citation type="journal article" date="2014" name="Int. J. Syst. Evol. Microbiol.">
        <title>Complete genome sequence of Corynebacterium casei LMG S-19264T (=DSM 44701T), isolated from a smear-ripened cheese.</title>
        <authorList>
            <consortium name="US DOE Joint Genome Institute (JGI-PGF)"/>
            <person name="Walter F."/>
            <person name="Albersmeier A."/>
            <person name="Kalinowski J."/>
            <person name="Ruckert C."/>
        </authorList>
    </citation>
    <scope>NUCLEOTIDE SEQUENCE</scope>
    <source>
        <strain evidence="10">JCM 4369</strain>
    </source>
</reference>
<evidence type="ECO:0000256" key="5">
    <source>
        <dbReference type="ARBA" id="ARBA00022989"/>
    </source>
</evidence>
<protein>
    <submittedName>
        <fullName evidence="10">Apolipoprotein N-acyltransferase</fullName>
    </submittedName>
</protein>
<dbReference type="GO" id="GO:0042158">
    <property type="term" value="P:lipoprotein biosynthetic process"/>
    <property type="evidence" value="ECO:0007669"/>
    <property type="project" value="InterPro"/>
</dbReference>
<dbReference type="Gene3D" id="3.60.110.10">
    <property type="entry name" value="Carbon-nitrogen hydrolase"/>
    <property type="match status" value="1"/>
</dbReference>
<feature type="transmembrane region" description="Helical" evidence="8">
    <location>
        <begin position="164"/>
        <end position="187"/>
    </location>
</feature>
<keyword evidence="3" id="KW-0808">Transferase</keyword>
<feature type="transmembrane region" description="Helical" evidence="8">
    <location>
        <begin position="129"/>
        <end position="152"/>
    </location>
</feature>
<dbReference type="Pfam" id="PF00795">
    <property type="entry name" value="CN_hydrolase"/>
    <property type="match status" value="1"/>
</dbReference>
<keyword evidence="7" id="KW-0012">Acyltransferase</keyword>
<evidence type="ECO:0000256" key="3">
    <source>
        <dbReference type="ARBA" id="ARBA00022679"/>
    </source>
</evidence>
<feature type="transmembrane region" description="Helical" evidence="8">
    <location>
        <begin position="6"/>
        <end position="25"/>
    </location>
</feature>
<dbReference type="GO" id="GO:0005886">
    <property type="term" value="C:plasma membrane"/>
    <property type="evidence" value="ECO:0007669"/>
    <property type="project" value="UniProtKB-SubCell"/>
</dbReference>
<gene>
    <name evidence="10" type="primary">lnt</name>
    <name evidence="10" type="ORF">GCM10010260_27890</name>
</gene>
<organism evidence="10 11">
    <name type="scientific">Streptomyces filipinensis</name>
    <dbReference type="NCBI Taxonomy" id="66887"/>
    <lineage>
        <taxon>Bacteria</taxon>
        <taxon>Bacillati</taxon>
        <taxon>Actinomycetota</taxon>
        <taxon>Actinomycetes</taxon>
        <taxon>Kitasatosporales</taxon>
        <taxon>Streptomycetaceae</taxon>
        <taxon>Streptomyces</taxon>
    </lineage>
</organism>
<keyword evidence="4 8" id="KW-0812">Transmembrane</keyword>
<sequence length="478" mass="50518">MLLAVGGRWDIAVAAWVFPVLLLRFTRLSRAWSGALWIWLAHVGAAVFWVQESAIGFNAVVLAGALALAAVQTLPFLADRLLAGRLRPVPATLVFPAGVAAAEFLITLLSPFGTAYGSLAVTQHADLPLLQVVSVTGPWGIGFLIGYVASTVSRVREHGDRSSWRGGLVCTAVLLGVLLAGGARLAFLPSEGATVRIAGVSPSRTVTERQQATLARFADGPGGVAAAPAAAVRPVMTAVEKDLLAATRREAAAGAKIVIWPEEGVRTQEPEESAAIAAARAEARRSHVYLEIGVRVYSTTAPAYGRNEALLIDPRGTVLWTYQKAHPIPGSERFTPGDGHVPVVRTPYGRLADVICYDADFPALMRTRADIMLVPAHDWKEYGGAHTGKAALAAVEGGYALFRQDAEGVSAAYDDHGQVLATGDYFTTGRQTTVAHVPVRGGTTVYDRIGDTFAWLCLAALAALTLTAVVRPRRPAGP</sequence>
<reference evidence="10" key="2">
    <citation type="submission" date="2020-09" db="EMBL/GenBank/DDBJ databases">
        <authorList>
            <person name="Sun Q."/>
            <person name="Ohkuma M."/>
        </authorList>
    </citation>
    <scope>NUCLEOTIDE SEQUENCE</scope>
    <source>
        <strain evidence="10">JCM 4369</strain>
    </source>
</reference>
<dbReference type="AlphaFoldDB" id="A0A918IC05"/>
<name>A0A918IC05_9ACTN</name>
<dbReference type="PANTHER" id="PTHR38686:SF1">
    <property type="entry name" value="APOLIPOPROTEIN N-ACYLTRANSFERASE"/>
    <property type="match status" value="1"/>
</dbReference>
<evidence type="ECO:0000259" key="9">
    <source>
        <dbReference type="PROSITE" id="PS50263"/>
    </source>
</evidence>
<evidence type="ECO:0000313" key="10">
    <source>
        <dbReference type="EMBL" id="GGU91827.1"/>
    </source>
</evidence>
<feature type="transmembrane region" description="Helical" evidence="8">
    <location>
        <begin position="56"/>
        <end position="77"/>
    </location>
</feature>
<dbReference type="SUPFAM" id="SSF56317">
    <property type="entry name" value="Carbon-nitrogen hydrolase"/>
    <property type="match status" value="1"/>
</dbReference>
<accession>A0A918IC05</accession>
<dbReference type="GO" id="GO:0016410">
    <property type="term" value="F:N-acyltransferase activity"/>
    <property type="evidence" value="ECO:0007669"/>
    <property type="project" value="InterPro"/>
</dbReference>
<keyword evidence="6 8" id="KW-0472">Membrane</keyword>
<evidence type="ECO:0000256" key="2">
    <source>
        <dbReference type="ARBA" id="ARBA00022475"/>
    </source>
</evidence>